<dbReference type="EMBL" id="SDWW01000006">
    <property type="protein sequence ID" value="RYV52401.1"/>
    <property type="molecule type" value="Genomic_DNA"/>
</dbReference>
<evidence type="ECO:0000313" key="5">
    <source>
        <dbReference type="EMBL" id="RYV52401.1"/>
    </source>
</evidence>
<dbReference type="GO" id="GO:0016020">
    <property type="term" value="C:membrane"/>
    <property type="evidence" value="ECO:0007669"/>
    <property type="project" value="InterPro"/>
</dbReference>
<evidence type="ECO:0000256" key="1">
    <source>
        <dbReference type="ARBA" id="ARBA00022679"/>
    </source>
</evidence>
<feature type="domain" description="GAF" evidence="4">
    <location>
        <begin position="191"/>
        <end position="334"/>
    </location>
</feature>
<dbReference type="Gene3D" id="1.20.5.1930">
    <property type="match status" value="1"/>
</dbReference>
<comment type="caution">
    <text evidence="5">The sequence shown here is derived from an EMBL/GenBank/DDBJ whole genome shotgun (WGS) entry which is preliminary data.</text>
</comment>
<dbReference type="SMART" id="SM00065">
    <property type="entry name" value="GAF"/>
    <property type="match status" value="2"/>
</dbReference>
<evidence type="ECO:0000256" key="2">
    <source>
        <dbReference type="ARBA" id="ARBA00022777"/>
    </source>
</evidence>
<dbReference type="OrthoDB" id="5241249at2"/>
<dbReference type="PANTHER" id="PTHR24421:SF56">
    <property type="entry name" value="OXYGEN SENSOR HISTIDINE KINASE RESPONSE REGULATOR DOST"/>
    <property type="match status" value="1"/>
</dbReference>
<dbReference type="Pfam" id="PF01590">
    <property type="entry name" value="GAF"/>
    <property type="match status" value="1"/>
</dbReference>
<dbReference type="SUPFAM" id="SSF55874">
    <property type="entry name" value="ATPase domain of HSP90 chaperone/DNA topoisomerase II/histidine kinase"/>
    <property type="match status" value="1"/>
</dbReference>
<dbReference type="Gene3D" id="3.30.450.40">
    <property type="match status" value="2"/>
</dbReference>
<reference evidence="5 6" key="1">
    <citation type="submission" date="2019-01" db="EMBL/GenBank/DDBJ databases">
        <title>Novel species of Cellulomonas.</title>
        <authorList>
            <person name="Liu Q."/>
            <person name="Xin Y.-H."/>
        </authorList>
    </citation>
    <scope>NUCLEOTIDE SEQUENCE [LARGE SCALE GENOMIC DNA]</scope>
    <source>
        <strain evidence="5 6">HLT2-17</strain>
    </source>
</reference>
<dbReference type="Pfam" id="PF13185">
    <property type="entry name" value="GAF_2"/>
    <property type="match status" value="1"/>
</dbReference>
<dbReference type="InterPro" id="IPR036890">
    <property type="entry name" value="HATPase_C_sf"/>
</dbReference>
<evidence type="ECO:0000256" key="3">
    <source>
        <dbReference type="ARBA" id="ARBA00023012"/>
    </source>
</evidence>
<dbReference type="InterPro" id="IPR029016">
    <property type="entry name" value="GAF-like_dom_sf"/>
</dbReference>
<dbReference type="Pfam" id="PF07730">
    <property type="entry name" value="HisKA_3"/>
    <property type="match status" value="1"/>
</dbReference>
<sequence length="557" mass="58877">MDEQTGPPESTTALLRAVLALAADLDPTSLLERFVQAATELTGARYGAINILDEYGASTTFVQSGMPDAVVAALAHPPHAVGVLGQIPAFGVLRLTDLRQHPAFRGLPAGHPPMGSFLGTAVRVRREVFGYLYLSEKDGGFVDVDESLVTALAAAAAVAIQNAELYTAARHRENWLRAGQRITTMLLEGVEEEEVLLQIAASAREIARADTAALVLPGVGGELVMEIVDGHREDKLLGLTMDRDGRSWEAFLRGAGTLVASLSTADTPQLEPLSRFGPALYTPLRAGEQSVGVLVLLRRAGSPPFAPSDLTMAQSFAAQAALALILAQARHTQDVGALLDERERIARDLHDLAIQQLFATGMQLETARGQVALGDASTAIGAILEEALAGLESSVRQIRVIVRTLHDQGRPSTLVERLHREITLARPGLGFAALLRIEVDGRAVSAADGDLAGRIDDVVGPDRAEDIIAVVREGLANAARHARSTAVTVRVTLTGSGPNGAVLIEVEDNGAGLDLTRDRHSGTKNLADRAQRERGTFTLGPVPSGPGTLLSWQAPLG</sequence>
<dbReference type="SUPFAM" id="SSF55781">
    <property type="entry name" value="GAF domain-like"/>
    <property type="match status" value="2"/>
</dbReference>
<dbReference type="InterPro" id="IPR050482">
    <property type="entry name" value="Sensor_HK_TwoCompSys"/>
</dbReference>
<keyword evidence="1" id="KW-0808">Transferase</keyword>
<accession>A0A4Q5N7E3</accession>
<keyword evidence="3" id="KW-0902">Two-component regulatory system</keyword>
<dbReference type="Proteomes" id="UP000293764">
    <property type="component" value="Unassembled WGS sequence"/>
</dbReference>
<keyword evidence="2" id="KW-0418">Kinase</keyword>
<feature type="domain" description="GAF" evidence="4">
    <location>
        <begin position="26"/>
        <end position="170"/>
    </location>
</feature>
<name>A0A4Q5N7E3_9MICO</name>
<dbReference type="Gene3D" id="3.30.565.10">
    <property type="entry name" value="Histidine kinase-like ATPase, C-terminal domain"/>
    <property type="match status" value="1"/>
</dbReference>
<evidence type="ECO:0000313" key="6">
    <source>
        <dbReference type="Proteomes" id="UP000293764"/>
    </source>
</evidence>
<dbReference type="InterPro" id="IPR003018">
    <property type="entry name" value="GAF"/>
</dbReference>
<protein>
    <submittedName>
        <fullName evidence="5">GAF domain-containing protein</fullName>
    </submittedName>
</protein>
<organism evidence="5 6">
    <name type="scientific">Pengzhenrongella frigida</name>
    <dbReference type="NCBI Taxonomy" id="1259133"/>
    <lineage>
        <taxon>Bacteria</taxon>
        <taxon>Bacillati</taxon>
        <taxon>Actinomycetota</taxon>
        <taxon>Actinomycetes</taxon>
        <taxon>Micrococcales</taxon>
        <taxon>Pengzhenrongella</taxon>
    </lineage>
</organism>
<proteinExistence type="predicted"/>
<keyword evidence="6" id="KW-1185">Reference proteome</keyword>
<gene>
    <name evidence="5" type="ORF">EUA98_03680</name>
</gene>
<dbReference type="PANTHER" id="PTHR24421">
    <property type="entry name" value="NITRATE/NITRITE SENSOR PROTEIN NARX-RELATED"/>
    <property type="match status" value="1"/>
</dbReference>
<evidence type="ECO:0000259" key="4">
    <source>
        <dbReference type="SMART" id="SM00065"/>
    </source>
</evidence>
<dbReference type="GO" id="GO:0046983">
    <property type="term" value="F:protein dimerization activity"/>
    <property type="evidence" value="ECO:0007669"/>
    <property type="project" value="InterPro"/>
</dbReference>
<dbReference type="InterPro" id="IPR011712">
    <property type="entry name" value="Sig_transdc_His_kin_sub3_dim/P"/>
</dbReference>
<dbReference type="GO" id="GO:0000155">
    <property type="term" value="F:phosphorelay sensor kinase activity"/>
    <property type="evidence" value="ECO:0007669"/>
    <property type="project" value="InterPro"/>
</dbReference>
<dbReference type="AlphaFoldDB" id="A0A4Q5N7E3"/>